<evidence type="ECO:0000313" key="3">
    <source>
        <dbReference type="EMBL" id="PLW69355.1"/>
    </source>
</evidence>
<keyword evidence="4" id="KW-1185">Reference proteome</keyword>
<evidence type="ECO:0000259" key="1">
    <source>
        <dbReference type="Pfam" id="PF06742"/>
    </source>
</evidence>
<organism evidence="3 4">
    <name type="scientific">Pseudohalioglobus lutimaris</name>
    <dbReference type="NCBI Taxonomy" id="1737061"/>
    <lineage>
        <taxon>Bacteria</taxon>
        <taxon>Pseudomonadati</taxon>
        <taxon>Pseudomonadota</taxon>
        <taxon>Gammaproteobacteria</taxon>
        <taxon>Cellvibrionales</taxon>
        <taxon>Halieaceae</taxon>
        <taxon>Pseudohalioglobus</taxon>
    </lineage>
</organism>
<dbReference type="InterPro" id="IPR037050">
    <property type="entry name" value="DUF1254_sf"/>
</dbReference>
<dbReference type="Proteomes" id="UP000235005">
    <property type="component" value="Unassembled WGS sequence"/>
</dbReference>
<dbReference type="InterPro" id="IPR010679">
    <property type="entry name" value="DUF1254"/>
</dbReference>
<evidence type="ECO:0008006" key="5">
    <source>
        <dbReference type="Google" id="ProtNLM"/>
    </source>
</evidence>
<dbReference type="PANTHER" id="PTHR36509">
    <property type="entry name" value="BLL3101 PROTEIN"/>
    <property type="match status" value="1"/>
</dbReference>
<dbReference type="Gene3D" id="2.60.40.1610">
    <property type="entry name" value="Domain of unknown function DUF1254"/>
    <property type="match status" value="1"/>
</dbReference>
<feature type="domain" description="DUF1214" evidence="1">
    <location>
        <begin position="373"/>
        <end position="479"/>
    </location>
</feature>
<comment type="caution">
    <text evidence="3">The sequence shown here is derived from an EMBL/GenBank/DDBJ whole genome shotgun (WGS) entry which is preliminary data.</text>
</comment>
<feature type="domain" description="DUF1254" evidence="2">
    <location>
        <begin position="96"/>
        <end position="217"/>
    </location>
</feature>
<dbReference type="Pfam" id="PF06742">
    <property type="entry name" value="DUF1214"/>
    <property type="match status" value="1"/>
</dbReference>
<dbReference type="Pfam" id="PF06863">
    <property type="entry name" value="DUF1254"/>
    <property type="match status" value="1"/>
</dbReference>
<dbReference type="AlphaFoldDB" id="A0A2N5X4E2"/>
<dbReference type="InterPro" id="IPR010621">
    <property type="entry name" value="DUF1214"/>
</dbReference>
<dbReference type="Gene3D" id="2.60.120.600">
    <property type="entry name" value="Domain of unknown function DUF1214, C-terminal domain"/>
    <property type="match status" value="1"/>
</dbReference>
<dbReference type="RefSeq" id="WP_101517715.1">
    <property type="nucleotide sequence ID" value="NZ_PKUS01000007.1"/>
</dbReference>
<dbReference type="OrthoDB" id="272779at2"/>
<evidence type="ECO:0000313" key="4">
    <source>
        <dbReference type="Proteomes" id="UP000235005"/>
    </source>
</evidence>
<dbReference type="PANTHER" id="PTHR36509:SF3">
    <property type="entry name" value="SIGNAL PEPTIDE PROTEIN"/>
    <property type="match status" value="1"/>
</dbReference>
<reference evidence="3 4" key="1">
    <citation type="submission" date="2018-01" db="EMBL/GenBank/DDBJ databases">
        <title>The draft genome sequence of Halioglobus lutimaris HF004.</title>
        <authorList>
            <person name="Du Z.-J."/>
            <person name="Shi M.-J."/>
        </authorList>
    </citation>
    <scope>NUCLEOTIDE SEQUENCE [LARGE SCALE GENOMIC DNA]</scope>
    <source>
        <strain evidence="3 4">HF004</strain>
    </source>
</reference>
<dbReference type="Gene3D" id="1.10.3360.10">
    <property type="entry name" value="VPA0735-like domain"/>
    <property type="match status" value="1"/>
</dbReference>
<dbReference type="EMBL" id="PKUS01000007">
    <property type="protein sequence ID" value="PLW69355.1"/>
    <property type="molecule type" value="Genomic_DNA"/>
</dbReference>
<protein>
    <recommendedName>
        <fullName evidence="5">DUF1254 domain-containing protein</fullName>
    </recommendedName>
</protein>
<name>A0A2N5X4E2_9GAMM</name>
<evidence type="ECO:0000259" key="2">
    <source>
        <dbReference type="Pfam" id="PF06863"/>
    </source>
</evidence>
<sequence>MFAHIKNTLLDYRVKVLAASFLALLVLPVKGAELETRIGPLAYEAGYPAAETVEKLYDELDYQRAVQAYLWALPMASYGAMADAHKALGANSHTVVVADKLAQPKQLALTANQDTVYMSGVLDLREGPMVMELPPGLLGTMNNVWQQPLVDLGGPFSPEQNRGGKFLILPPGYDGPLPQTHHHIARSDTNIVVFYLRAVPKTRDDIPELVELIHTYRQYKLEDAANPPETRFVSLSGKEVDLLTNEGLAYFETLARYINENPPREQDMAMLGVLQTLGIVHGGEFEPDERMKAILTEAATVGRAMAEALAFAPRVPADIVYAYPGERRWKKIFFADPTFHESEYMAIDLRSKYAFEAIGTAKSMVVSVPGQGSQYIGAYQDANGDWLTGDHTYRIRLPRDVPANMFWSLTVYDNDTRSMIQNEHGRPLVGSVHGATANEDGTFDLYFGPTQPAGAREENWVQTKPGKGWFVYLRLYGPETSYFEKTWIPGDAEKLQ</sequence>
<proteinExistence type="predicted"/>
<gene>
    <name evidence="3" type="ORF">C0039_07420</name>
</gene>
<accession>A0A2N5X4E2</accession>
<dbReference type="SUPFAM" id="SSF160935">
    <property type="entry name" value="VPA0735-like"/>
    <property type="match status" value="1"/>
</dbReference>
<dbReference type="InterPro" id="IPR037049">
    <property type="entry name" value="DUF1214_C_sf"/>
</dbReference>